<evidence type="ECO:0000256" key="17">
    <source>
        <dbReference type="ARBA" id="ARBA00048898"/>
    </source>
</evidence>
<comment type="catalytic activity">
    <reaction evidence="15">
        <text>D-glyceraldehyde + ATP = D-glyceraldehyde 3-phosphate + ADP + H(+)</text>
        <dbReference type="Rhea" id="RHEA:13941"/>
        <dbReference type="ChEBI" id="CHEBI:15378"/>
        <dbReference type="ChEBI" id="CHEBI:17378"/>
        <dbReference type="ChEBI" id="CHEBI:30616"/>
        <dbReference type="ChEBI" id="CHEBI:59776"/>
        <dbReference type="ChEBI" id="CHEBI:456216"/>
        <dbReference type="EC" id="2.7.1.28"/>
    </reaction>
</comment>
<keyword evidence="7" id="KW-0808">Transferase</keyword>
<dbReference type="NCBIfam" id="TIGR02361">
    <property type="entry name" value="dak_ATP"/>
    <property type="match status" value="1"/>
</dbReference>
<dbReference type="GO" id="GO:0005524">
    <property type="term" value="F:ATP binding"/>
    <property type="evidence" value="ECO:0007669"/>
    <property type="project" value="UniProtKB-KW"/>
</dbReference>
<evidence type="ECO:0000256" key="19">
    <source>
        <dbReference type="PIRSR" id="PIRSR612734-2"/>
    </source>
</evidence>
<dbReference type="FunFam" id="3.40.50.10440:FF:000001">
    <property type="entry name" value="Dihydroxyacetone kinase, DhaK subunit"/>
    <property type="match status" value="1"/>
</dbReference>
<dbReference type="SMART" id="SM01120">
    <property type="entry name" value="Dak2"/>
    <property type="match status" value="1"/>
</dbReference>
<evidence type="ECO:0000256" key="1">
    <source>
        <dbReference type="ARBA" id="ARBA00004778"/>
    </source>
</evidence>
<feature type="active site" description="Tele-hemiaminal-histidine intermediate" evidence="18">
    <location>
        <position position="228"/>
    </location>
</feature>
<dbReference type="Gene3D" id="3.40.50.10440">
    <property type="entry name" value="Dihydroxyacetone kinase, domain 1"/>
    <property type="match status" value="1"/>
</dbReference>
<dbReference type="Pfam" id="PF02733">
    <property type="entry name" value="Dak1"/>
    <property type="match status" value="1"/>
</dbReference>
<dbReference type="InterPro" id="IPR004007">
    <property type="entry name" value="DhaL_dom"/>
</dbReference>
<dbReference type="PROSITE" id="PS51480">
    <property type="entry name" value="DHAL"/>
    <property type="match status" value="1"/>
</dbReference>
<feature type="domain" description="DhaL" evidence="20">
    <location>
        <begin position="386"/>
        <end position="589"/>
    </location>
</feature>
<dbReference type="Pfam" id="PF02734">
    <property type="entry name" value="Dak2"/>
    <property type="match status" value="1"/>
</dbReference>
<dbReference type="EC" id="2.7.1.28" evidence="4"/>
<dbReference type="Gene3D" id="3.30.1180.20">
    <property type="entry name" value="Dihydroxyacetone kinase, domain 2"/>
    <property type="match status" value="1"/>
</dbReference>
<comment type="function">
    <text evidence="13">Catalyzes both the phosphorylation of dihydroxyacetone and of glyceraldehyde, and the splitting of ribonucleoside diphosphate-X compounds among which FAD is the best substrate. Represses IFIH1-mediated cellular antiviral response.</text>
</comment>
<dbReference type="EMBL" id="JAZGQO010000007">
    <property type="protein sequence ID" value="KAK6183653.1"/>
    <property type="molecule type" value="Genomic_DNA"/>
</dbReference>
<evidence type="ECO:0000256" key="7">
    <source>
        <dbReference type="ARBA" id="ARBA00022679"/>
    </source>
</evidence>
<keyword evidence="11" id="KW-0170">Cobalt</keyword>
<dbReference type="InterPro" id="IPR012734">
    <property type="entry name" value="DhaK_ATP"/>
</dbReference>
<keyword evidence="23" id="KW-1185">Reference proteome</keyword>
<evidence type="ECO:0000256" key="4">
    <source>
        <dbReference type="ARBA" id="ARBA00012110"/>
    </source>
</evidence>
<dbReference type="InterPro" id="IPR036117">
    <property type="entry name" value="DhaL_dom_sf"/>
</dbReference>
<evidence type="ECO:0000256" key="8">
    <source>
        <dbReference type="ARBA" id="ARBA00022741"/>
    </source>
</evidence>
<evidence type="ECO:0000256" key="13">
    <source>
        <dbReference type="ARBA" id="ARBA00045490"/>
    </source>
</evidence>
<proteinExistence type="inferred from homology"/>
<evidence type="ECO:0000256" key="16">
    <source>
        <dbReference type="ARBA" id="ARBA00048526"/>
    </source>
</evidence>
<feature type="domain" description="DhaK" evidence="21">
    <location>
        <begin position="13"/>
        <end position="343"/>
    </location>
</feature>
<reference evidence="22 23" key="1">
    <citation type="submission" date="2024-01" db="EMBL/GenBank/DDBJ databases">
        <title>The genome of the rayed Mediterranean limpet Patella caerulea (Linnaeus, 1758).</title>
        <authorList>
            <person name="Anh-Thu Weber A."/>
            <person name="Halstead-Nussloch G."/>
        </authorList>
    </citation>
    <scope>NUCLEOTIDE SEQUENCE [LARGE SCALE GENOMIC DNA]</scope>
    <source>
        <strain evidence="22">AATW-2023a</strain>
        <tissue evidence="22">Whole specimen</tissue>
    </source>
</reference>
<dbReference type="InterPro" id="IPR050861">
    <property type="entry name" value="Dihydroxyacetone_Kinase"/>
</dbReference>
<dbReference type="SUPFAM" id="SSF82549">
    <property type="entry name" value="DAK1/DegV-like"/>
    <property type="match status" value="1"/>
</dbReference>
<evidence type="ECO:0000256" key="15">
    <source>
        <dbReference type="ARBA" id="ARBA00047974"/>
    </source>
</evidence>
<dbReference type="Gene3D" id="1.25.40.340">
    <property type="match status" value="1"/>
</dbReference>
<organism evidence="22 23">
    <name type="scientific">Patella caerulea</name>
    <name type="common">Rayed Mediterranean limpet</name>
    <dbReference type="NCBI Taxonomy" id="87958"/>
    <lineage>
        <taxon>Eukaryota</taxon>
        <taxon>Metazoa</taxon>
        <taxon>Spiralia</taxon>
        <taxon>Lophotrochozoa</taxon>
        <taxon>Mollusca</taxon>
        <taxon>Gastropoda</taxon>
        <taxon>Patellogastropoda</taxon>
        <taxon>Patelloidea</taxon>
        <taxon>Patellidae</taxon>
        <taxon>Patella</taxon>
    </lineage>
</organism>
<keyword evidence="8" id="KW-0547">Nucleotide-binding</keyword>
<evidence type="ECO:0000256" key="10">
    <source>
        <dbReference type="ARBA" id="ARBA00022840"/>
    </source>
</evidence>
<name>A0AAN8K2A6_PATCE</name>
<evidence type="ECO:0000313" key="23">
    <source>
        <dbReference type="Proteomes" id="UP001347796"/>
    </source>
</evidence>
<dbReference type="PROSITE" id="PS51481">
    <property type="entry name" value="DHAK"/>
    <property type="match status" value="1"/>
</dbReference>
<protein>
    <recommendedName>
        <fullName evidence="6">Triokinase/FMN cyclase</fullName>
        <ecNumber evidence="4">2.7.1.28</ecNumber>
        <ecNumber evidence="3">2.7.1.29</ecNumber>
        <ecNumber evidence="5">4.6.1.15</ecNumber>
    </recommendedName>
    <alternativeName>
        <fullName evidence="12">Bifunctional ATP-dependent dihydroxyacetone kinase/FAD-AMP lyase (cyclizing)</fullName>
    </alternativeName>
</protein>
<comment type="catalytic activity">
    <reaction evidence="16">
        <text>FAD = riboflavin cyclic-4',5'-phosphate + AMP + H(+)</text>
        <dbReference type="Rhea" id="RHEA:13729"/>
        <dbReference type="ChEBI" id="CHEBI:15378"/>
        <dbReference type="ChEBI" id="CHEBI:57692"/>
        <dbReference type="ChEBI" id="CHEBI:76202"/>
        <dbReference type="ChEBI" id="CHEBI:456215"/>
        <dbReference type="EC" id="4.6.1.15"/>
    </reaction>
</comment>
<dbReference type="FunFam" id="1.25.40.340:FF:000001">
    <property type="entry name" value="Dihydroxyacetone kinase 1"/>
    <property type="match status" value="1"/>
</dbReference>
<evidence type="ECO:0000256" key="3">
    <source>
        <dbReference type="ARBA" id="ARBA00012107"/>
    </source>
</evidence>
<dbReference type="Proteomes" id="UP001347796">
    <property type="component" value="Unassembled WGS sequence"/>
</dbReference>
<comment type="similarity">
    <text evidence="2">Belongs to the dihydroxyacetone kinase (DAK) family.</text>
</comment>
<accession>A0AAN8K2A6</accession>
<comment type="caution">
    <text evidence="22">The sequence shown here is derived from an EMBL/GenBank/DDBJ whole genome shotgun (WGS) entry which is preliminary data.</text>
</comment>
<feature type="binding site" evidence="19">
    <location>
        <begin position="62"/>
        <end position="65"/>
    </location>
    <ligand>
        <name>substrate</name>
    </ligand>
</feature>
<dbReference type="EC" id="4.6.1.15" evidence="5"/>
<dbReference type="GO" id="GO:0034012">
    <property type="term" value="F:FAD-AMP lyase (cyclizing) activity"/>
    <property type="evidence" value="ECO:0007669"/>
    <property type="project" value="UniProtKB-EC"/>
</dbReference>
<dbReference type="GO" id="GO:0005829">
    <property type="term" value="C:cytosol"/>
    <property type="evidence" value="ECO:0007669"/>
    <property type="project" value="TreeGrafter"/>
</dbReference>
<keyword evidence="9" id="KW-0418">Kinase</keyword>
<dbReference type="GO" id="GO:0019563">
    <property type="term" value="P:glycerol catabolic process"/>
    <property type="evidence" value="ECO:0007669"/>
    <property type="project" value="TreeGrafter"/>
</dbReference>
<evidence type="ECO:0000256" key="6">
    <source>
        <dbReference type="ARBA" id="ARBA00018932"/>
    </source>
</evidence>
<feature type="binding site" evidence="19">
    <location>
        <position position="115"/>
    </location>
    <ligand>
        <name>substrate</name>
    </ligand>
</feature>
<evidence type="ECO:0000256" key="18">
    <source>
        <dbReference type="PIRSR" id="PIRSR612734-1"/>
    </source>
</evidence>
<dbReference type="EC" id="2.7.1.29" evidence="3"/>
<comment type="catalytic activity">
    <reaction evidence="17">
        <text>dihydroxyacetone + ATP = dihydroxyacetone phosphate + ADP + H(+)</text>
        <dbReference type="Rhea" id="RHEA:15773"/>
        <dbReference type="ChEBI" id="CHEBI:15378"/>
        <dbReference type="ChEBI" id="CHEBI:16016"/>
        <dbReference type="ChEBI" id="CHEBI:30616"/>
        <dbReference type="ChEBI" id="CHEBI:57642"/>
        <dbReference type="ChEBI" id="CHEBI:456216"/>
        <dbReference type="EC" id="2.7.1.29"/>
    </reaction>
</comment>
<gene>
    <name evidence="22" type="ORF">SNE40_011087</name>
</gene>
<evidence type="ECO:0000313" key="22">
    <source>
        <dbReference type="EMBL" id="KAK6183653.1"/>
    </source>
</evidence>
<evidence type="ECO:0000259" key="20">
    <source>
        <dbReference type="PROSITE" id="PS51480"/>
    </source>
</evidence>
<dbReference type="NCBIfam" id="NF011049">
    <property type="entry name" value="PRK14479.1"/>
    <property type="match status" value="1"/>
</dbReference>
<dbReference type="InterPro" id="IPR004006">
    <property type="entry name" value="DhaK_dom"/>
</dbReference>
<dbReference type="PANTHER" id="PTHR28629">
    <property type="entry name" value="TRIOKINASE/FMN CYCLASE"/>
    <property type="match status" value="1"/>
</dbReference>
<dbReference type="FunFam" id="3.30.1180.20:FF:000001">
    <property type="entry name" value="Dihydroxyacetone kinase 1"/>
    <property type="match status" value="1"/>
</dbReference>
<comment type="subunit">
    <text evidence="14">Homodimer. Interacts with IFIH1 (via the CARD domains), the interaction is inhibited by viral infection.</text>
</comment>
<evidence type="ECO:0000256" key="5">
    <source>
        <dbReference type="ARBA" id="ARBA00012578"/>
    </source>
</evidence>
<dbReference type="PANTHER" id="PTHR28629:SF4">
    <property type="entry name" value="TRIOKINASE_FMN CYCLASE"/>
    <property type="match status" value="1"/>
</dbReference>
<evidence type="ECO:0000256" key="14">
    <source>
        <dbReference type="ARBA" id="ARBA00046681"/>
    </source>
</evidence>
<evidence type="ECO:0000256" key="12">
    <source>
        <dbReference type="ARBA" id="ARBA00032426"/>
    </source>
</evidence>
<evidence type="ECO:0000256" key="2">
    <source>
        <dbReference type="ARBA" id="ARBA00008757"/>
    </source>
</evidence>
<dbReference type="GO" id="GO:0050354">
    <property type="term" value="F:triokinase activity"/>
    <property type="evidence" value="ECO:0007669"/>
    <property type="project" value="UniProtKB-EC"/>
</dbReference>
<evidence type="ECO:0000256" key="11">
    <source>
        <dbReference type="ARBA" id="ARBA00023285"/>
    </source>
</evidence>
<dbReference type="AlphaFoldDB" id="A0AAN8K2A6"/>
<dbReference type="SUPFAM" id="SSF101473">
    <property type="entry name" value="DhaL-like"/>
    <property type="match status" value="1"/>
</dbReference>
<keyword evidence="10" id="KW-0067">ATP-binding</keyword>
<dbReference type="GO" id="GO:0004371">
    <property type="term" value="F:glycerone kinase activity"/>
    <property type="evidence" value="ECO:0007669"/>
    <property type="project" value="UniProtKB-EC"/>
</dbReference>
<comment type="pathway">
    <text evidence="1">Polyol metabolism; glycerol fermentation; glycerone phosphate from glycerol (oxidative route): step 2/2.</text>
</comment>
<sequence>MAQTNASKKLINSVESCVDECLEGLVAVNPGLRLLEGHRVVVRSDIQELVKSGKVTLVCGGGSGHEPAHAGYVGPGMLSAAVAGAVFTSPPPHSILAAIRTVGKNNQAGVLVIIKNYTGDRLNFGLAVERAKAEGIKVDMVVVGEDCALTSTDKTAGRRGLCGTVFVHKIAGSLAEEGRSLEEIAVIVREAVDNMGTIGLSLAPCSVPGSGPSFKLEHDEMELGLGIHGEAGVKRMKLTNVQTAISTMLDHMTNQATKTHLELVKGDAIGLIVNNLGGTSILELNIVAKEAISYLENKGLAVERVYCGSFMTALEMAGISLTVLKLNEVLRDCLDSPTVAPGWSKPMLPKGQRLRATPIPLPTTESSHGDKIDVSVGETVDKDYGNLLFEIIENVCKSLISSENRLNMLDTQAGDGDCGTTVTRGAQAILKKLGDKSSPGLPVTNPYSLTLALATIVETDMGGSSGALYSLFLTSAAQCLQTKISSSSWIQALNNGIAAIQRYGGAEPGDRTMLDALYGASEVLNDKNRSSLSNVELFRQAVQAAEKGAEDTAKMAAKAGRASYVNPDNLTQPDPGAISVAVWFKAILDKLV</sequence>
<feature type="binding site" evidence="19">
    <location>
        <position position="120"/>
    </location>
    <ligand>
        <name>substrate</name>
    </ligand>
</feature>
<evidence type="ECO:0000256" key="9">
    <source>
        <dbReference type="ARBA" id="ARBA00022777"/>
    </source>
</evidence>
<evidence type="ECO:0000259" key="21">
    <source>
        <dbReference type="PROSITE" id="PS51481"/>
    </source>
</evidence>